<dbReference type="EMBL" id="JBHMCF010000004">
    <property type="protein sequence ID" value="MFB9469166.1"/>
    <property type="molecule type" value="Genomic_DNA"/>
</dbReference>
<evidence type="ECO:0000256" key="4">
    <source>
        <dbReference type="ARBA" id="ARBA00022741"/>
    </source>
</evidence>
<name>A0ABV5NFV2_9ACTN</name>
<keyword evidence="4 7" id="KW-0547">Nucleotide-binding</keyword>
<dbReference type="InterPro" id="IPR008271">
    <property type="entry name" value="Ser/Thr_kinase_AS"/>
</dbReference>
<dbReference type="InterPro" id="IPR017441">
    <property type="entry name" value="Protein_kinase_ATP_BS"/>
</dbReference>
<comment type="caution">
    <text evidence="10">The sequence shown here is derived from an EMBL/GenBank/DDBJ whole genome shotgun (WGS) entry which is preliminary data.</text>
</comment>
<dbReference type="SMART" id="SM00220">
    <property type="entry name" value="S_TKc"/>
    <property type="match status" value="1"/>
</dbReference>
<dbReference type="Proteomes" id="UP001589568">
    <property type="component" value="Unassembled WGS sequence"/>
</dbReference>
<keyword evidence="2" id="KW-0723">Serine/threonine-protein kinase</keyword>
<evidence type="ECO:0000313" key="10">
    <source>
        <dbReference type="EMBL" id="MFB9469166.1"/>
    </source>
</evidence>
<feature type="domain" description="Protein kinase" evidence="9">
    <location>
        <begin position="12"/>
        <end position="270"/>
    </location>
</feature>
<evidence type="ECO:0000256" key="2">
    <source>
        <dbReference type="ARBA" id="ARBA00022527"/>
    </source>
</evidence>
<dbReference type="CDD" id="cd14014">
    <property type="entry name" value="STKc_PknB_like"/>
    <property type="match status" value="1"/>
</dbReference>
<sequence>MIMPETVLAGRYRLLSRLGSGGHGEVWRALDVLLDRVVAVKTVRAGLDGDAAARFHAEARSMATVEHPGVVGVFDYGIADVDGRRTPYLVMKYLDGEPLHLLLERRGRISAGATMDLVAQTAEALQAAHDAGVVHRDVKPGNLIVRADGSVVLTDFGIARAAEGHKLTASGIVLGTATYCAPEQAEGAEPSAAMDVYALGVVAYECLSGRPPFHGDNAVAIALQHVHDPPPPLPADVPPAVAEVVMRALAKDPAARWPTAGALAAAARALSGEVASDSPLTDGFPVAPSTEEPTPSRSGTGAGDTAGHAAEKTTRARAGAGRRAARRRGAATAGALAAAGIAAAAVWALLPDGQPRTPTQAGAEVTPEPATPADPTPDLVTQTKDPEPSETPETTTEPPTVEPTEPTPTPEEGAIVGGIRYAGASKDYQPGMVQVFTDKGKRVAQRKADRDGYRFSLLPGGYRLQTALGDTKCWTLAKVRSDRTTRADLTCRAPKPEEPPFQGAAVRDAAGDAKPGTPDAGKAPPYADLLAAVAKGGEDSVTVEWVTGGAVPADGAGQWTVTFTQSGQSGTVTLTGAKGAWTVDAFGKTTAVKPALSGQGVAVTLSRATLEDAPVDLTKPYEVGGAAATVTATGTAGAHTWTDTAP</sequence>
<dbReference type="Gene3D" id="1.10.510.10">
    <property type="entry name" value="Transferase(Phosphotransferase) domain 1"/>
    <property type="match status" value="1"/>
</dbReference>
<evidence type="ECO:0000256" key="8">
    <source>
        <dbReference type="SAM" id="MobiDB-lite"/>
    </source>
</evidence>
<feature type="region of interest" description="Disordered" evidence="8">
    <location>
        <begin position="353"/>
        <end position="413"/>
    </location>
</feature>
<dbReference type="PROSITE" id="PS00107">
    <property type="entry name" value="PROTEIN_KINASE_ATP"/>
    <property type="match status" value="1"/>
</dbReference>
<dbReference type="PROSITE" id="PS00108">
    <property type="entry name" value="PROTEIN_KINASE_ST"/>
    <property type="match status" value="1"/>
</dbReference>
<evidence type="ECO:0000259" key="9">
    <source>
        <dbReference type="PROSITE" id="PS50011"/>
    </source>
</evidence>
<dbReference type="InterPro" id="IPR011009">
    <property type="entry name" value="Kinase-like_dom_sf"/>
</dbReference>
<dbReference type="PANTHER" id="PTHR43289">
    <property type="entry name" value="MITOGEN-ACTIVATED PROTEIN KINASE KINASE KINASE 20-RELATED"/>
    <property type="match status" value="1"/>
</dbReference>
<dbReference type="GO" id="GO:0004674">
    <property type="term" value="F:protein serine/threonine kinase activity"/>
    <property type="evidence" value="ECO:0007669"/>
    <property type="project" value="UniProtKB-EC"/>
</dbReference>
<evidence type="ECO:0000256" key="5">
    <source>
        <dbReference type="ARBA" id="ARBA00022777"/>
    </source>
</evidence>
<organism evidence="10 11">
    <name type="scientific">Nonomuraea salmonea</name>
    <dbReference type="NCBI Taxonomy" id="46181"/>
    <lineage>
        <taxon>Bacteria</taxon>
        <taxon>Bacillati</taxon>
        <taxon>Actinomycetota</taxon>
        <taxon>Actinomycetes</taxon>
        <taxon>Streptosporangiales</taxon>
        <taxon>Streptosporangiaceae</taxon>
        <taxon>Nonomuraea</taxon>
    </lineage>
</organism>
<keyword evidence="3 10" id="KW-0808">Transferase</keyword>
<protein>
    <recommendedName>
        <fullName evidence="1">non-specific serine/threonine protein kinase</fullName>
        <ecNumber evidence="1">2.7.11.1</ecNumber>
    </recommendedName>
</protein>
<proteinExistence type="predicted"/>
<dbReference type="PROSITE" id="PS50011">
    <property type="entry name" value="PROTEIN_KINASE_DOM"/>
    <property type="match status" value="1"/>
</dbReference>
<evidence type="ECO:0000256" key="3">
    <source>
        <dbReference type="ARBA" id="ARBA00022679"/>
    </source>
</evidence>
<dbReference type="RefSeq" id="WP_379482762.1">
    <property type="nucleotide sequence ID" value="NZ_JBHMCF010000004.1"/>
</dbReference>
<keyword evidence="6 7" id="KW-0067">ATP-binding</keyword>
<accession>A0ABV5NFV2</accession>
<evidence type="ECO:0000313" key="11">
    <source>
        <dbReference type="Proteomes" id="UP001589568"/>
    </source>
</evidence>
<feature type="compositionally biased region" description="Low complexity" evidence="8">
    <location>
        <begin position="391"/>
        <end position="404"/>
    </location>
</feature>
<gene>
    <name evidence="10" type="ORF">ACFFR3_06585</name>
</gene>
<reference evidence="10 11" key="1">
    <citation type="submission" date="2024-09" db="EMBL/GenBank/DDBJ databases">
        <authorList>
            <person name="Sun Q."/>
            <person name="Mori K."/>
        </authorList>
    </citation>
    <scope>NUCLEOTIDE SEQUENCE [LARGE SCALE GENOMIC DNA]</scope>
    <source>
        <strain evidence="10 11">JCM 3324</strain>
    </source>
</reference>
<evidence type="ECO:0000256" key="6">
    <source>
        <dbReference type="ARBA" id="ARBA00022840"/>
    </source>
</evidence>
<dbReference type="PANTHER" id="PTHR43289:SF6">
    <property type="entry name" value="SERINE_THREONINE-PROTEIN KINASE NEKL-3"/>
    <property type="match status" value="1"/>
</dbReference>
<evidence type="ECO:0000256" key="7">
    <source>
        <dbReference type="PROSITE-ProRule" id="PRU10141"/>
    </source>
</evidence>
<dbReference type="Pfam" id="PF00069">
    <property type="entry name" value="Pkinase"/>
    <property type="match status" value="1"/>
</dbReference>
<keyword evidence="5 10" id="KW-0418">Kinase</keyword>
<evidence type="ECO:0000256" key="1">
    <source>
        <dbReference type="ARBA" id="ARBA00012513"/>
    </source>
</evidence>
<feature type="binding site" evidence="7">
    <location>
        <position position="41"/>
    </location>
    <ligand>
        <name>ATP</name>
        <dbReference type="ChEBI" id="CHEBI:30616"/>
    </ligand>
</feature>
<keyword evidence="11" id="KW-1185">Reference proteome</keyword>
<dbReference type="Gene3D" id="3.30.200.20">
    <property type="entry name" value="Phosphorylase Kinase, domain 1"/>
    <property type="match status" value="1"/>
</dbReference>
<dbReference type="SUPFAM" id="SSF56112">
    <property type="entry name" value="Protein kinase-like (PK-like)"/>
    <property type="match status" value="1"/>
</dbReference>
<dbReference type="InterPro" id="IPR000719">
    <property type="entry name" value="Prot_kinase_dom"/>
</dbReference>
<dbReference type="EC" id="2.7.11.1" evidence="1"/>
<feature type="region of interest" description="Disordered" evidence="8">
    <location>
        <begin position="275"/>
        <end position="326"/>
    </location>
</feature>